<protein>
    <submittedName>
        <fullName evidence="1">Uncharacterized protein</fullName>
    </submittedName>
</protein>
<evidence type="ECO:0000313" key="2">
    <source>
        <dbReference type="Proteomes" id="UP000640786"/>
    </source>
</evidence>
<sequence>MEITKNFLDDVFFNDGSLRDIYVLDVDINDWQIFLNWILSTHWAVAFYKDGQVKVYEKTEATHLFDEKKNSAIKMSIDIMGIIFNCYFFSEDELEVDIQPKEVRGVTEAIEVFKFMRELSKILGKEIILTEENTPEYPLVTVKPDGELIINNS</sequence>
<keyword evidence="2" id="KW-1185">Reference proteome</keyword>
<dbReference type="EMBL" id="JACSQO010000002">
    <property type="protein sequence ID" value="MBD7943445.1"/>
    <property type="molecule type" value="Genomic_DNA"/>
</dbReference>
<reference evidence="1 2" key="1">
    <citation type="submission" date="2020-08" db="EMBL/GenBank/DDBJ databases">
        <title>A Genomic Blueprint of the Chicken Gut Microbiome.</title>
        <authorList>
            <person name="Gilroy R."/>
            <person name="Ravi A."/>
            <person name="Getino M."/>
            <person name="Pursley I."/>
            <person name="Horton D.L."/>
            <person name="Alikhan N.-F."/>
            <person name="Baker D."/>
            <person name="Gharbi K."/>
            <person name="Hall N."/>
            <person name="Watson M."/>
            <person name="Adriaenssens E.M."/>
            <person name="Foster-Nyarko E."/>
            <person name="Jarju S."/>
            <person name="Secka A."/>
            <person name="Antonio M."/>
            <person name="Oren A."/>
            <person name="Chaudhuri R."/>
            <person name="La Ragione R.M."/>
            <person name="Hildebrand F."/>
            <person name="Pallen M.J."/>
        </authorList>
    </citation>
    <scope>NUCLEOTIDE SEQUENCE [LARGE SCALE GENOMIC DNA]</scope>
    <source>
        <strain evidence="1 2">Sa2BUA9</strain>
    </source>
</reference>
<organism evidence="1 2">
    <name type="scientific">Psychrobacillus faecigallinarum</name>
    <dbReference type="NCBI Taxonomy" id="2762235"/>
    <lineage>
        <taxon>Bacteria</taxon>
        <taxon>Bacillati</taxon>
        <taxon>Bacillota</taxon>
        <taxon>Bacilli</taxon>
        <taxon>Bacillales</taxon>
        <taxon>Bacillaceae</taxon>
        <taxon>Psychrobacillus</taxon>
    </lineage>
</organism>
<dbReference type="RefSeq" id="WP_191696723.1">
    <property type="nucleotide sequence ID" value="NZ_JACSQO010000002.1"/>
</dbReference>
<proteinExistence type="predicted"/>
<gene>
    <name evidence="1" type="ORF">H9650_04880</name>
</gene>
<name>A0ABR8R711_9BACI</name>
<dbReference type="Proteomes" id="UP000640786">
    <property type="component" value="Unassembled WGS sequence"/>
</dbReference>
<accession>A0ABR8R711</accession>
<comment type="caution">
    <text evidence="1">The sequence shown here is derived from an EMBL/GenBank/DDBJ whole genome shotgun (WGS) entry which is preliminary data.</text>
</comment>
<evidence type="ECO:0000313" key="1">
    <source>
        <dbReference type="EMBL" id="MBD7943445.1"/>
    </source>
</evidence>